<dbReference type="PANTHER" id="PTHR45710:SF26">
    <property type="entry name" value="RH26557P"/>
    <property type="match status" value="1"/>
</dbReference>
<name>T1JHC8_STRMM</name>
<keyword evidence="4" id="KW-1185">Reference proteome</keyword>
<dbReference type="STRING" id="126957.T1JHC8"/>
<dbReference type="PhylomeDB" id="T1JHC8"/>
<dbReference type="InterPro" id="IPR016186">
    <property type="entry name" value="C-type_lectin-like/link_sf"/>
</dbReference>
<dbReference type="SMART" id="SM00034">
    <property type="entry name" value="CLECT"/>
    <property type="match status" value="2"/>
</dbReference>
<protein>
    <recommendedName>
        <fullName evidence="2">C-type lectin domain-containing protein</fullName>
    </recommendedName>
</protein>
<feature type="domain" description="C-type lectin" evidence="2">
    <location>
        <begin position="47"/>
        <end position="164"/>
    </location>
</feature>
<feature type="chain" id="PRO_5004579669" description="C-type lectin domain-containing protein" evidence="1">
    <location>
        <begin position="19"/>
        <end position="326"/>
    </location>
</feature>
<feature type="domain" description="C-type lectin" evidence="2">
    <location>
        <begin position="185"/>
        <end position="286"/>
    </location>
</feature>
<dbReference type="HOGENOM" id="CLU_854128_0_0_1"/>
<dbReference type="Pfam" id="PF00059">
    <property type="entry name" value="Lectin_C"/>
    <property type="match status" value="2"/>
</dbReference>
<dbReference type="eggNOG" id="KOG4297">
    <property type="taxonomic scope" value="Eukaryota"/>
</dbReference>
<dbReference type="InterPro" id="IPR050828">
    <property type="entry name" value="C-type_lectin/matrix_domain"/>
</dbReference>
<dbReference type="AlphaFoldDB" id="T1JHC8"/>
<dbReference type="PROSITE" id="PS50041">
    <property type="entry name" value="C_TYPE_LECTIN_2"/>
    <property type="match status" value="2"/>
</dbReference>
<dbReference type="PANTHER" id="PTHR45710">
    <property type="entry name" value="C-TYPE LECTIN DOMAIN-CONTAINING PROTEIN 180"/>
    <property type="match status" value="1"/>
</dbReference>
<dbReference type="Gene3D" id="3.10.100.10">
    <property type="entry name" value="Mannose-Binding Protein A, subunit A"/>
    <property type="match status" value="2"/>
</dbReference>
<keyword evidence="1" id="KW-0732">Signal</keyword>
<dbReference type="Proteomes" id="UP000014500">
    <property type="component" value="Unassembled WGS sequence"/>
</dbReference>
<accession>T1JHC8</accession>
<reference evidence="4" key="1">
    <citation type="submission" date="2011-05" db="EMBL/GenBank/DDBJ databases">
        <authorList>
            <person name="Richards S.R."/>
            <person name="Qu J."/>
            <person name="Jiang H."/>
            <person name="Jhangiani S.N."/>
            <person name="Agravi P."/>
            <person name="Goodspeed R."/>
            <person name="Gross S."/>
            <person name="Mandapat C."/>
            <person name="Jackson L."/>
            <person name="Mathew T."/>
            <person name="Pu L."/>
            <person name="Thornton R."/>
            <person name="Saada N."/>
            <person name="Wilczek-Boney K.B."/>
            <person name="Lee S."/>
            <person name="Kovar C."/>
            <person name="Wu Y."/>
            <person name="Scherer S.E."/>
            <person name="Worley K.C."/>
            <person name="Muzny D.M."/>
            <person name="Gibbs R."/>
        </authorList>
    </citation>
    <scope>NUCLEOTIDE SEQUENCE</scope>
    <source>
        <strain evidence="4">Brora</strain>
    </source>
</reference>
<dbReference type="InterPro" id="IPR001304">
    <property type="entry name" value="C-type_lectin-like"/>
</dbReference>
<reference evidence="3" key="2">
    <citation type="submission" date="2015-02" db="UniProtKB">
        <authorList>
            <consortium name="EnsemblMetazoa"/>
        </authorList>
    </citation>
    <scope>IDENTIFICATION</scope>
</reference>
<dbReference type="EMBL" id="JH431593">
    <property type="status" value="NOT_ANNOTATED_CDS"/>
    <property type="molecule type" value="Genomic_DNA"/>
</dbReference>
<dbReference type="OMA" id="MWINIEN"/>
<evidence type="ECO:0000259" key="2">
    <source>
        <dbReference type="PROSITE" id="PS50041"/>
    </source>
</evidence>
<evidence type="ECO:0000313" key="3">
    <source>
        <dbReference type="EnsemblMetazoa" id="SMAR013259-PA"/>
    </source>
</evidence>
<feature type="signal peptide" evidence="1">
    <location>
        <begin position="1"/>
        <end position="18"/>
    </location>
</feature>
<dbReference type="SUPFAM" id="SSF56436">
    <property type="entry name" value="C-type lectin-like"/>
    <property type="match status" value="2"/>
</dbReference>
<evidence type="ECO:0000313" key="4">
    <source>
        <dbReference type="Proteomes" id="UP000014500"/>
    </source>
</evidence>
<evidence type="ECO:0000256" key="1">
    <source>
        <dbReference type="SAM" id="SignalP"/>
    </source>
</evidence>
<proteinExistence type="predicted"/>
<organism evidence="3 4">
    <name type="scientific">Strigamia maritima</name>
    <name type="common">European centipede</name>
    <name type="synonym">Geophilus maritimus</name>
    <dbReference type="NCBI Taxonomy" id="126957"/>
    <lineage>
        <taxon>Eukaryota</taxon>
        <taxon>Metazoa</taxon>
        <taxon>Ecdysozoa</taxon>
        <taxon>Arthropoda</taxon>
        <taxon>Myriapoda</taxon>
        <taxon>Chilopoda</taxon>
        <taxon>Pleurostigmophora</taxon>
        <taxon>Geophilomorpha</taxon>
        <taxon>Linotaeniidae</taxon>
        <taxon>Strigamia</taxon>
    </lineage>
</organism>
<sequence>MWLLRIWIFLSKINMIFSILFLTTTLAQTTNPSNNYKNKCPNYWFGNGDICYFISDYLTSWNNAQDFCNYMESDLVIISNEKIQKDINMYRYRQLNSMNVKDFWIGLNDFKSPGDFEWVDETKPMYSNWLNDTVNASGNCVMLDVETQYWKIQNCTSEFGFICSKDWSFNQSLDVEECEGGMKRFLNSCYWTVPGENNWQTAENWCETENGNLTTISSSLENIFVYSFVRQKVGSYWIGLYVDDSGLKWEAENQDTFFNWDGQPEISSGLCAVMERNGKWLMQLCDGNQIKTAICEKPVSATSFPTTHIGTSCPPMWINIENKCYL</sequence>
<dbReference type="EnsemblMetazoa" id="SMAR013259-RA">
    <property type="protein sequence ID" value="SMAR013259-PA"/>
    <property type="gene ID" value="SMAR013259"/>
</dbReference>
<dbReference type="InterPro" id="IPR016187">
    <property type="entry name" value="CTDL_fold"/>
</dbReference>
<dbReference type="CDD" id="cd00037">
    <property type="entry name" value="CLECT"/>
    <property type="match status" value="2"/>
</dbReference>